<dbReference type="SUPFAM" id="SSF50370">
    <property type="entry name" value="Ricin B-like lectins"/>
    <property type="match status" value="1"/>
</dbReference>
<dbReference type="EMBL" id="JBANRG010000097">
    <property type="protein sequence ID" value="KAK7436186.1"/>
    <property type="molecule type" value="Genomic_DNA"/>
</dbReference>
<feature type="compositionally biased region" description="Polar residues" evidence="1">
    <location>
        <begin position="217"/>
        <end position="239"/>
    </location>
</feature>
<comment type="caution">
    <text evidence="2">The sequence shown here is derived from an EMBL/GenBank/DDBJ whole genome shotgun (WGS) entry which is preliminary data.</text>
</comment>
<evidence type="ECO:0000313" key="2">
    <source>
        <dbReference type="EMBL" id="KAK7436186.1"/>
    </source>
</evidence>
<gene>
    <name evidence="2" type="ORF">VKT23_019263</name>
</gene>
<evidence type="ECO:0000256" key="1">
    <source>
        <dbReference type="SAM" id="MobiDB-lite"/>
    </source>
</evidence>
<evidence type="ECO:0008006" key="4">
    <source>
        <dbReference type="Google" id="ProtNLM"/>
    </source>
</evidence>
<proteinExistence type="predicted"/>
<feature type="compositionally biased region" description="Low complexity" evidence="1">
    <location>
        <begin position="369"/>
        <end position="379"/>
    </location>
</feature>
<dbReference type="CDD" id="cd23422">
    <property type="entry name" value="beta-trefoil_Ricin_MPL_CNL"/>
    <property type="match status" value="1"/>
</dbReference>
<dbReference type="InterPro" id="IPR035992">
    <property type="entry name" value="Ricin_B-like_lectins"/>
</dbReference>
<dbReference type="Gene3D" id="2.80.10.50">
    <property type="match status" value="1"/>
</dbReference>
<sequence>MSNPHLCPQTYYTLINLQSNTAMDLSAGDWRSIIGWPSHSGSSPGANQQWEFEPLGPGWSLRCVFMEESHKYISSDVGMEDKKKYLKYMAPSQNGLRHTGPLVASGFPVAWEVERVNWPSGTRSDEKGNENEEVILKIRWPRPVGDSQGRGLVVEMADWGSNRGGTKVQLADEIRAIHPCQLWRLVECGKRPVPAPPAYASASKEGDALGKNAAAGASTQEATTTNPNTIVASTTTAGDSDSDHDPNAITATSTSTSTSSSTSTSTSTATSSPSHPEAQGQASNSAARRLKDHAKPSQLRQQGQNQTQVIPQLGYTICSLCRKITSESPLQLADSDRSNNASGERDDFVSAVSTPKIVPEQLSSLRLGANGAESSAGEGQTEWDLLSNSSASGEEEESDVTSSEGEDVGGGDGDTDADADKRERKAGKAPAVTRTDSDDAPGPVPLQTYLDVGARTTEVVDGVKKDVPMKTTNTNIQDDRERDQGQVTTTEVNIDAEGMRMDKDGELKVTSTTTTTVTTTTTTTTETVTVTRVKRLGIS</sequence>
<feature type="region of interest" description="Disordered" evidence="1">
    <location>
        <begin position="211"/>
        <end position="306"/>
    </location>
</feature>
<organism evidence="2 3">
    <name type="scientific">Marasmiellus scandens</name>
    <dbReference type="NCBI Taxonomy" id="2682957"/>
    <lineage>
        <taxon>Eukaryota</taxon>
        <taxon>Fungi</taxon>
        <taxon>Dikarya</taxon>
        <taxon>Basidiomycota</taxon>
        <taxon>Agaricomycotina</taxon>
        <taxon>Agaricomycetes</taxon>
        <taxon>Agaricomycetidae</taxon>
        <taxon>Agaricales</taxon>
        <taxon>Marasmiineae</taxon>
        <taxon>Omphalotaceae</taxon>
        <taxon>Marasmiellus</taxon>
    </lineage>
</organism>
<feature type="region of interest" description="Disordered" evidence="1">
    <location>
        <begin position="369"/>
        <end position="445"/>
    </location>
</feature>
<reference evidence="2 3" key="1">
    <citation type="submission" date="2024-01" db="EMBL/GenBank/DDBJ databases">
        <title>A draft genome for the cacao thread blight pathogen Marasmiellus scandens.</title>
        <authorList>
            <person name="Baruah I.K."/>
            <person name="Leung J."/>
            <person name="Bukari Y."/>
            <person name="Amoako-Attah I."/>
            <person name="Meinhardt L.W."/>
            <person name="Bailey B.A."/>
            <person name="Cohen S.P."/>
        </authorList>
    </citation>
    <scope>NUCLEOTIDE SEQUENCE [LARGE SCALE GENOMIC DNA]</scope>
    <source>
        <strain evidence="2 3">GH-19</strain>
    </source>
</reference>
<dbReference type="Proteomes" id="UP001498398">
    <property type="component" value="Unassembled WGS sequence"/>
</dbReference>
<name>A0ABR1IQU5_9AGAR</name>
<keyword evidence="3" id="KW-1185">Reference proteome</keyword>
<evidence type="ECO:0000313" key="3">
    <source>
        <dbReference type="Proteomes" id="UP001498398"/>
    </source>
</evidence>
<protein>
    <recommendedName>
        <fullName evidence="4">Ricin B lectin domain-containing protein</fullName>
    </recommendedName>
</protein>
<feature type="compositionally biased region" description="Low complexity" evidence="1">
    <location>
        <begin position="250"/>
        <end position="272"/>
    </location>
</feature>
<accession>A0ABR1IQU5</accession>
<feature type="region of interest" description="Disordered" evidence="1">
    <location>
        <begin position="329"/>
        <end position="355"/>
    </location>
</feature>
<feature type="compositionally biased region" description="Acidic residues" evidence="1">
    <location>
        <begin position="393"/>
        <end position="417"/>
    </location>
</feature>